<sequence>MASKDSLTTSSSKRKKEFSSEVSRVLMSASTVSNEKLPIGIIDTEEQKELIAHQANSTDLAESTYDDSSQDIHTMGALSLHSLLIVNKRGGNFGFGVVAKKSGGMPDFFSQL</sequence>
<protein>
    <submittedName>
        <fullName evidence="3">Uncharacterized protein</fullName>
    </submittedName>
</protein>
<feature type="region of interest" description="Disordered" evidence="1">
    <location>
        <begin position="1"/>
        <end position="21"/>
    </location>
</feature>
<dbReference type="AlphaFoldDB" id="A0A9R1U2M6"/>
<gene>
    <name evidence="3" type="primary">LOC105267854</name>
</gene>
<evidence type="ECO:0000313" key="3">
    <source>
        <dbReference type="RefSeq" id="XP_011305288.1"/>
    </source>
</evidence>
<keyword evidence="2" id="KW-1185">Reference proteome</keyword>
<reference evidence="3" key="1">
    <citation type="submission" date="2025-08" db="UniProtKB">
        <authorList>
            <consortium name="RefSeq"/>
        </authorList>
    </citation>
    <scope>IDENTIFICATION</scope>
    <source>
        <strain evidence="3">USDA-PBARC FA_bdor</strain>
        <tissue evidence="3">Whole organism</tissue>
    </source>
</reference>
<dbReference type="RefSeq" id="XP_011305288.1">
    <property type="nucleotide sequence ID" value="XM_011306986.1"/>
</dbReference>
<accession>A0A9R1U2M6</accession>
<dbReference type="KEGG" id="fas:105267854"/>
<dbReference type="Proteomes" id="UP000694866">
    <property type="component" value="Unplaced"/>
</dbReference>
<dbReference type="GeneID" id="105267854"/>
<organism evidence="2 3">
    <name type="scientific">Fopius arisanus</name>
    <dbReference type="NCBI Taxonomy" id="64838"/>
    <lineage>
        <taxon>Eukaryota</taxon>
        <taxon>Metazoa</taxon>
        <taxon>Ecdysozoa</taxon>
        <taxon>Arthropoda</taxon>
        <taxon>Hexapoda</taxon>
        <taxon>Insecta</taxon>
        <taxon>Pterygota</taxon>
        <taxon>Neoptera</taxon>
        <taxon>Endopterygota</taxon>
        <taxon>Hymenoptera</taxon>
        <taxon>Apocrita</taxon>
        <taxon>Ichneumonoidea</taxon>
        <taxon>Braconidae</taxon>
        <taxon>Opiinae</taxon>
        <taxon>Fopius</taxon>
    </lineage>
</organism>
<name>A0A9R1U2M6_9HYME</name>
<evidence type="ECO:0000256" key="1">
    <source>
        <dbReference type="SAM" id="MobiDB-lite"/>
    </source>
</evidence>
<evidence type="ECO:0000313" key="2">
    <source>
        <dbReference type="Proteomes" id="UP000694866"/>
    </source>
</evidence>
<proteinExistence type="predicted"/>